<feature type="coiled-coil region" evidence="6">
    <location>
        <begin position="172"/>
        <end position="218"/>
    </location>
</feature>
<dbReference type="SMART" id="SM01401">
    <property type="entry name" value="Sds3"/>
    <property type="match status" value="1"/>
</dbReference>
<dbReference type="InterPro" id="IPR013907">
    <property type="entry name" value="Sds3"/>
</dbReference>
<sequence length="307" mass="33896">MDDYQDLAPQVGADIGSVPLGHSRYAVQQSQYASSSYPQGAMAHGQAPSATVGASGGMPVAGYEWNAYAAHSQDTYMHPALTRAQPAAPSKSTTQPLRNKVSERLQQIDREAFETEERRYQQKGEEIQSEIMLILRGTHPVFAEGVARLAAERDRLAASAEQNHQYLIGLYEKAYRQEREQAEQAYKSEKQAIYEKIAADIEERRKRLKEEKDSLDINMDFVFDSGSRAASKRNLRKRGLDPLGLGDPIATTSRHQNKRKNAQAFSMQGVAEDDIVSDLLAIRRATGVTGPLSTAANGKKSGKGNKR</sequence>
<keyword evidence="4" id="KW-0804">Transcription</keyword>
<feature type="region of interest" description="Disordered" evidence="7">
    <location>
        <begin position="233"/>
        <end position="261"/>
    </location>
</feature>
<dbReference type="OrthoDB" id="70376at2759"/>
<accession>A0A9W8FZM1</accession>
<dbReference type="GO" id="GO:0010468">
    <property type="term" value="P:regulation of gene expression"/>
    <property type="evidence" value="ECO:0007669"/>
    <property type="project" value="UniProtKB-ARBA"/>
</dbReference>
<dbReference type="GO" id="GO:0005654">
    <property type="term" value="C:nucleoplasm"/>
    <property type="evidence" value="ECO:0007669"/>
    <property type="project" value="UniProtKB-ARBA"/>
</dbReference>
<evidence type="ECO:0000313" key="9">
    <source>
        <dbReference type="Proteomes" id="UP001151518"/>
    </source>
</evidence>
<reference evidence="8" key="1">
    <citation type="submission" date="2022-07" db="EMBL/GenBank/DDBJ databases">
        <title>Phylogenomic reconstructions and comparative analyses of Kickxellomycotina fungi.</title>
        <authorList>
            <person name="Reynolds N.K."/>
            <person name="Stajich J.E."/>
            <person name="Barry K."/>
            <person name="Grigoriev I.V."/>
            <person name="Crous P."/>
            <person name="Smith M.E."/>
        </authorList>
    </citation>
    <scope>NUCLEOTIDE SEQUENCE</scope>
    <source>
        <strain evidence="8">NRRL 3115</strain>
    </source>
</reference>
<dbReference type="EMBL" id="JANBTW010000073">
    <property type="protein sequence ID" value="KAJ2673047.1"/>
    <property type="molecule type" value="Genomic_DNA"/>
</dbReference>
<evidence type="ECO:0000313" key="8">
    <source>
        <dbReference type="EMBL" id="KAJ2673047.1"/>
    </source>
</evidence>
<dbReference type="Proteomes" id="UP001151518">
    <property type="component" value="Unassembled WGS sequence"/>
</dbReference>
<dbReference type="AlphaFoldDB" id="A0A9W8FZM1"/>
<comment type="caution">
    <text evidence="8">The sequence shown here is derived from an EMBL/GenBank/DDBJ whole genome shotgun (WGS) entry which is preliminary data.</text>
</comment>
<organism evidence="8 9">
    <name type="scientific">Coemansia spiralis</name>
    <dbReference type="NCBI Taxonomy" id="417178"/>
    <lineage>
        <taxon>Eukaryota</taxon>
        <taxon>Fungi</taxon>
        <taxon>Fungi incertae sedis</taxon>
        <taxon>Zoopagomycota</taxon>
        <taxon>Kickxellomycotina</taxon>
        <taxon>Kickxellomycetes</taxon>
        <taxon>Kickxellales</taxon>
        <taxon>Kickxellaceae</taxon>
        <taxon>Coemansia</taxon>
    </lineage>
</organism>
<dbReference type="PANTHER" id="PTHR21964">
    <property type="entry name" value="BREAST CANCER METASTASIS-SUPPRESSOR 1"/>
    <property type="match status" value="1"/>
</dbReference>
<protein>
    <submittedName>
        <fullName evidence="8">Uncharacterized protein</fullName>
    </submittedName>
</protein>
<evidence type="ECO:0000256" key="3">
    <source>
        <dbReference type="ARBA" id="ARBA00023015"/>
    </source>
</evidence>
<keyword evidence="2" id="KW-0678">Repressor</keyword>
<evidence type="ECO:0000256" key="2">
    <source>
        <dbReference type="ARBA" id="ARBA00022491"/>
    </source>
</evidence>
<evidence type="ECO:0000256" key="7">
    <source>
        <dbReference type="SAM" id="MobiDB-lite"/>
    </source>
</evidence>
<dbReference type="Pfam" id="PF08598">
    <property type="entry name" value="Sds3"/>
    <property type="match status" value="1"/>
</dbReference>
<proteinExistence type="predicted"/>
<evidence type="ECO:0000256" key="4">
    <source>
        <dbReference type="ARBA" id="ARBA00023163"/>
    </source>
</evidence>
<keyword evidence="3" id="KW-0805">Transcription regulation</keyword>
<name>A0A9W8FZM1_9FUNG</name>
<evidence type="ECO:0000256" key="6">
    <source>
        <dbReference type="SAM" id="Coils"/>
    </source>
</evidence>
<gene>
    <name evidence="8" type="ORF">GGI25_004862</name>
</gene>
<evidence type="ECO:0000256" key="5">
    <source>
        <dbReference type="ARBA" id="ARBA00023242"/>
    </source>
</evidence>
<keyword evidence="6" id="KW-0175">Coiled coil</keyword>
<comment type="subcellular location">
    <subcellularLocation>
        <location evidence="1">Nucleus</location>
    </subcellularLocation>
</comment>
<keyword evidence="5" id="KW-0539">Nucleus</keyword>
<evidence type="ECO:0000256" key="1">
    <source>
        <dbReference type="ARBA" id="ARBA00004123"/>
    </source>
</evidence>